<evidence type="ECO:0000256" key="3">
    <source>
        <dbReference type="ARBA" id="ARBA00022679"/>
    </source>
</evidence>
<comment type="function">
    <text evidence="7">Catalyzes the formation of L-cystathionine from O-succinyl-L-homoserine (OSHS) and L-cysteine, via a gamma-replacement reaction. In the absence of thiol, catalyzes gamma-elimination to form 2-oxobutanoate, succinate and ammonia.</text>
</comment>
<dbReference type="GO" id="GO:0009086">
    <property type="term" value="P:methionine biosynthetic process"/>
    <property type="evidence" value="ECO:0007669"/>
    <property type="project" value="UniProtKB-KW"/>
</dbReference>
<dbReference type="InterPro" id="IPR015424">
    <property type="entry name" value="PyrdxlP-dep_Trfase"/>
</dbReference>
<dbReference type="EC" id="2.5.1.48" evidence="10"/>
<dbReference type="Pfam" id="PF01053">
    <property type="entry name" value="Cys_Met_Meta_PP"/>
    <property type="match status" value="1"/>
</dbReference>
<evidence type="ECO:0000256" key="2">
    <source>
        <dbReference type="ARBA" id="ARBA00022605"/>
    </source>
</evidence>
<feature type="compositionally biased region" description="Polar residues" evidence="13">
    <location>
        <begin position="181"/>
        <end position="194"/>
    </location>
</feature>
<sequence length="591" mass="66191">MSTPSQEVGTPIPANTAHAISVTLPTWKATVGYEEGHDWVVQKMNLGYPRFFIHSIVQDLAKRIETKYGRQGERCMVFPLYKVAKRCREFIKEKSEDKTAARRVLKLTTPAPVSDADLSSIIECTIACVIFPLADFAIAKQYWQHSGEGISSRMAEYVVKELFEKEGKDPSRVHSRHKQELQAQQIQRKSPSISATIRSNSLSQNEGVDLEFNSFIEQKYGRVLDLKFAKHAKIALRRRISGNAGHASDLKNNSDTEPLKKRGEHISEDDVYLYPTGMASIFNAHQALLNIFEPAKKSVCYGFPYVDTLNILRKFGPGCIFYGHGDDESLDELEEGLLTGEIDIMGLFCECPSNPLLKTPNLPRIRELADKYGFAVVVDETVGNFLNISVFPYADVVVSSLTKIFSGDSNVMGGSLILNSSLPLYEKLKEYFTSNYEDNYWAEDALYLERNSRDFETRSMKVNKTSLAVVDLFNKSPLISHVFYPSLSESKKYYDAIKTSSGGYGGLISILFGEPSDAITFFDAINLHKGPSLGTNFTLACPYTILAHYTELEEVAEWGVDKNLIRISIGLEDEEELLETLKKSLEGCGKV</sequence>
<keyword evidence="5" id="KW-0486">Methionine biosynthesis</keyword>
<dbReference type="InterPro" id="IPR051750">
    <property type="entry name" value="Trans-sulfuration_enzymes"/>
</dbReference>
<dbReference type="SUPFAM" id="SSF53383">
    <property type="entry name" value="PLP-dependent transferases"/>
    <property type="match status" value="1"/>
</dbReference>
<keyword evidence="15" id="KW-1185">Reference proteome</keyword>
<evidence type="ECO:0000256" key="1">
    <source>
        <dbReference type="ARBA" id="ARBA00001933"/>
    </source>
</evidence>
<evidence type="ECO:0000256" key="13">
    <source>
        <dbReference type="SAM" id="MobiDB-lite"/>
    </source>
</evidence>
<evidence type="ECO:0000256" key="6">
    <source>
        <dbReference type="ARBA" id="ARBA00051441"/>
    </source>
</evidence>
<keyword evidence="2" id="KW-0028">Amino-acid biosynthesis</keyword>
<accession>A0AAX4HGP0</accession>
<dbReference type="PROSITE" id="PS00868">
    <property type="entry name" value="CYS_MET_METAB_PP"/>
    <property type="match status" value="1"/>
</dbReference>
<comment type="pathway">
    <text evidence="8">Amino-acid biosynthesis; L-methionine biosynthesis via de novo pathway; L-cystathionine from O-succinyl-L-homoserine: step 1/1.</text>
</comment>
<evidence type="ECO:0000256" key="8">
    <source>
        <dbReference type="ARBA" id="ARBA00060510"/>
    </source>
</evidence>
<dbReference type="Proteomes" id="UP001338582">
    <property type="component" value="Chromosome 5"/>
</dbReference>
<dbReference type="PANTHER" id="PTHR42699">
    <property type="match status" value="1"/>
</dbReference>
<dbReference type="FunFam" id="3.90.1150.10:FF:000063">
    <property type="entry name" value="Probable cystathionine gamma-synthase"/>
    <property type="match status" value="1"/>
</dbReference>
<evidence type="ECO:0000313" key="15">
    <source>
        <dbReference type="Proteomes" id="UP001338582"/>
    </source>
</evidence>
<dbReference type="GO" id="GO:0019346">
    <property type="term" value="P:transsulfuration"/>
    <property type="evidence" value="ECO:0007669"/>
    <property type="project" value="InterPro"/>
</dbReference>
<evidence type="ECO:0000256" key="4">
    <source>
        <dbReference type="ARBA" id="ARBA00022898"/>
    </source>
</evidence>
<organism evidence="14 15">
    <name type="scientific">Australozyma saopauloensis</name>
    <dbReference type="NCBI Taxonomy" id="291208"/>
    <lineage>
        <taxon>Eukaryota</taxon>
        <taxon>Fungi</taxon>
        <taxon>Dikarya</taxon>
        <taxon>Ascomycota</taxon>
        <taxon>Saccharomycotina</taxon>
        <taxon>Pichiomycetes</taxon>
        <taxon>Metschnikowiaceae</taxon>
        <taxon>Australozyma</taxon>
    </lineage>
</organism>
<dbReference type="GO" id="GO:0003962">
    <property type="term" value="F:cystathionine gamma-synthase activity"/>
    <property type="evidence" value="ECO:0007669"/>
    <property type="project" value="UniProtKB-EC"/>
</dbReference>
<dbReference type="RefSeq" id="XP_062879184.1">
    <property type="nucleotide sequence ID" value="XM_063023114.1"/>
</dbReference>
<dbReference type="Gene3D" id="3.90.1150.10">
    <property type="entry name" value="Aspartate Aminotransferase, domain 1"/>
    <property type="match status" value="1"/>
</dbReference>
<name>A0AAX4HGP0_9ASCO</name>
<dbReference type="Gene3D" id="3.40.640.10">
    <property type="entry name" value="Type I PLP-dependent aspartate aminotransferase-like (Major domain)"/>
    <property type="match status" value="1"/>
</dbReference>
<evidence type="ECO:0000256" key="9">
    <source>
        <dbReference type="ARBA" id="ARBA00061376"/>
    </source>
</evidence>
<dbReference type="InterPro" id="IPR015421">
    <property type="entry name" value="PyrdxlP-dep_Trfase_major"/>
</dbReference>
<dbReference type="GO" id="GO:0030170">
    <property type="term" value="F:pyridoxal phosphate binding"/>
    <property type="evidence" value="ECO:0007669"/>
    <property type="project" value="InterPro"/>
</dbReference>
<comment type="cofactor">
    <cofactor evidence="1 12">
        <name>pyridoxal 5'-phosphate</name>
        <dbReference type="ChEBI" id="CHEBI:597326"/>
    </cofactor>
</comment>
<dbReference type="InterPro" id="IPR000277">
    <property type="entry name" value="Cys/Met-Metab_PyrdxlP-dep_enz"/>
</dbReference>
<dbReference type="EMBL" id="CP138898">
    <property type="protein sequence ID" value="WPK26805.1"/>
    <property type="molecule type" value="Genomic_DNA"/>
</dbReference>
<proteinExistence type="inferred from homology"/>
<dbReference type="KEGG" id="asau:88175227"/>
<reference evidence="14 15" key="1">
    <citation type="submission" date="2023-10" db="EMBL/GenBank/DDBJ databases">
        <title>Draft Genome Sequence of Candida saopaulonensis from a very Premature Infant with Sepsis.</title>
        <authorList>
            <person name="Ning Y."/>
            <person name="Dai R."/>
            <person name="Xiao M."/>
            <person name="Xu Y."/>
            <person name="Yan Q."/>
            <person name="Zhang L."/>
        </authorList>
    </citation>
    <scope>NUCLEOTIDE SEQUENCE [LARGE SCALE GENOMIC DNA]</scope>
    <source>
        <strain evidence="14 15">19XY460</strain>
    </source>
</reference>
<dbReference type="GeneID" id="88175227"/>
<dbReference type="AlphaFoldDB" id="A0AAX4HGP0"/>
<evidence type="ECO:0000313" key="14">
    <source>
        <dbReference type="EMBL" id="WPK26805.1"/>
    </source>
</evidence>
<comment type="similarity">
    <text evidence="9">Belongs to the trans-sulfuration enzymes family. MET7 subfamily.</text>
</comment>
<evidence type="ECO:0000256" key="12">
    <source>
        <dbReference type="RuleBase" id="RU362118"/>
    </source>
</evidence>
<evidence type="ECO:0000256" key="7">
    <source>
        <dbReference type="ARBA" id="ARBA00058439"/>
    </source>
</evidence>
<evidence type="ECO:0000256" key="11">
    <source>
        <dbReference type="ARBA" id="ARBA00083849"/>
    </source>
</evidence>
<feature type="region of interest" description="Disordered" evidence="13">
    <location>
        <begin position="168"/>
        <end position="194"/>
    </location>
</feature>
<dbReference type="FunFam" id="3.40.640.10:FF:000111">
    <property type="entry name" value="Cystathionine gamma-synthase"/>
    <property type="match status" value="1"/>
</dbReference>
<keyword evidence="3" id="KW-0808">Transferase</keyword>
<protein>
    <recommendedName>
        <fullName evidence="10">cystathionine gamma-synthase</fullName>
        <ecNumber evidence="10">2.5.1.48</ecNumber>
    </recommendedName>
    <alternativeName>
        <fullName evidence="11">O-succinylhomoserine (thiol)-lyase</fullName>
    </alternativeName>
</protein>
<evidence type="ECO:0000256" key="5">
    <source>
        <dbReference type="ARBA" id="ARBA00023167"/>
    </source>
</evidence>
<dbReference type="InterPro" id="IPR015422">
    <property type="entry name" value="PyrdxlP-dep_Trfase_small"/>
</dbReference>
<dbReference type="InterPro" id="IPR054542">
    <property type="entry name" value="Cys_met_metab_PP"/>
</dbReference>
<evidence type="ECO:0000256" key="10">
    <source>
        <dbReference type="ARBA" id="ARBA00066530"/>
    </source>
</evidence>
<dbReference type="PANTHER" id="PTHR42699:SF1">
    <property type="entry name" value="CYSTATHIONINE GAMMA-SYNTHASE-RELATED"/>
    <property type="match status" value="1"/>
</dbReference>
<keyword evidence="4 12" id="KW-0663">Pyridoxal phosphate</keyword>
<gene>
    <name evidence="14" type="ORF">PUMCH_004166</name>
</gene>
<comment type="catalytic activity">
    <reaction evidence="6">
        <text>O-succinyl-L-homoserine + L-cysteine = L,L-cystathionine + succinate + H(+)</text>
        <dbReference type="Rhea" id="RHEA:20397"/>
        <dbReference type="ChEBI" id="CHEBI:15378"/>
        <dbReference type="ChEBI" id="CHEBI:30031"/>
        <dbReference type="ChEBI" id="CHEBI:35235"/>
        <dbReference type="ChEBI" id="CHEBI:57661"/>
        <dbReference type="ChEBI" id="CHEBI:58161"/>
        <dbReference type="EC" id="2.5.1.48"/>
    </reaction>
</comment>